<evidence type="ECO:0000313" key="3">
    <source>
        <dbReference type="Proteomes" id="UP001168821"/>
    </source>
</evidence>
<keyword evidence="3" id="KW-1185">Reference proteome</keyword>
<name>A0AA38IB79_9CUCU</name>
<feature type="compositionally biased region" description="Basic and acidic residues" evidence="1">
    <location>
        <begin position="65"/>
        <end position="90"/>
    </location>
</feature>
<feature type="compositionally biased region" description="Basic and acidic residues" evidence="1">
    <location>
        <begin position="26"/>
        <end position="40"/>
    </location>
</feature>
<evidence type="ECO:0000256" key="1">
    <source>
        <dbReference type="SAM" id="MobiDB-lite"/>
    </source>
</evidence>
<sequence>MASQCKNLQSPISEEEQPTENPPLERILDPKEHSKKRPAEYKTSNPQTSIITPINADELQTTKLKRPEARSKRKQPTQEKRTESLQRYDSTDSILSRPVSETLECVKSLFDNDNNHCV</sequence>
<accession>A0AA38IB79</accession>
<protein>
    <submittedName>
        <fullName evidence="2">Uncharacterized protein</fullName>
    </submittedName>
</protein>
<dbReference type="EMBL" id="JALNTZ010000005">
    <property type="protein sequence ID" value="KAJ3652353.1"/>
    <property type="molecule type" value="Genomic_DNA"/>
</dbReference>
<feature type="compositionally biased region" description="Polar residues" evidence="1">
    <location>
        <begin position="42"/>
        <end position="62"/>
    </location>
</feature>
<dbReference type="AlphaFoldDB" id="A0AA38IB79"/>
<dbReference type="Proteomes" id="UP001168821">
    <property type="component" value="Unassembled WGS sequence"/>
</dbReference>
<gene>
    <name evidence="2" type="ORF">Zmor_018327</name>
</gene>
<proteinExistence type="predicted"/>
<feature type="region of interest" description="Disordered" evidence="1">
    <location>
        <begin position="1"/>
        <end position="93"/>
    </location>
</feature>
<organism evidence="2 3">
    <name type="scientific">Zophobas morio</name>
    <dbReference type="NCBI Taxonomy" id="2755281"/>
    <lineage>
        <taxon>Eukaryota</taxon>
        <taxon>Metazoa</taxon>
        <taxon>Ecdysozoa</taxon>
        <taxon>Arthropoda</taxon>
        <taxon>Hexapoda</taxon>
        <taxon>Insecta</taxon>
        <taxon>Pterygota</taxon>
        <taxon>Neoptera</taxon>
        <taxon>Endopterygota</taxon>
        <taxon>Coleoptera</taxon>
        <taxon>Polyphaga</taxon>
        <taxon>Cucujiformia</taxon>
        <taxon>Tenebrionidae</taxon>
        <taxon>Zophobas</taxon>
    </lineage>
</organism>
<evidence type="ECO:0000313" key="2">
    <source>
        <dbReference type="EMBL" id="KAJ3652353.1"/>
    </source>
</evidence>
<feature type="compositionally biased region" description="Polar residues" evidence="1">
    <location>
        <begin position="1"/>
        <end position="12"/>
    </location>
</feature>
<reference evidence="2" key="1">
    <citation type="journal article" date="2023" name="G3 (Bethesda)">
        <title>Whole genome assemblies of Zophobas morio and Tenebrio molitor.</title>
        <authorList>
            <person name="Kaur S."/>
            <person name="Stinson S.A."/>
            <person name="diCenzo G.C."/>
        </authorList>
    </citation>
    <scope>NUCLEOTIDE SEQUENCE</scope>
    <source>
        <strain evidence="2">QUZm001</strain>
    </source>
</reference>
<comment type="caution">
    <text evidence="2">The sequence shown here is derived from an EMBL/GenBank/DDBJ whole genome shotgun (WGS) entry which is preliminary data.</text>
</comment>